<dbReference type="InterPro" id="IPR002052">
    <property type="entry name" value="DNA_methylase_N6_adenine_CS"/>
</dbReference>
<dbReference type="EC" id="2.1.1.72" evidence="2"/>
<organism evidence="9 10">
    <name type="scientific">Chlorobium phaeobacteroides (strain DSM 266 / SMG 266 / 2430)</name>
    <dbReference type="NCBI Taxonomy" id="290317"/>
    <lineage>
        <taxon>Bacteria</taxon>
        <taxon>Pseudomonadati</taxon>
        <taxon>Chlorobiota</taxon>
        <taxon>Chlorobiia</taxon>
        <taxon>Chlorobiales</taxon>
        <taxon>Chlorobiaceae</taxon>
        <taxon>Chlorobium/Pelodictyon group</taxon>
        <taxon>Chlorobium</taxon>
    </lineage>
</organism>
<dbReference type="SUPFAM" id="SSF53335">
    <property type="entry name" value="S-adenosyl-L-methionine-dependent methyltransferases"/>
    <property type="match status" value="1"/>
</dbReference>
<accession>A1BF10</accession>
<dbReference type="GO" id="GO:0032259">
    <property type="term" value="P:methylation"/>
    <property type="evidence" value="ECO:0007669"/>
    <property type="project" value="UniProtKB-KW"/>
</dbReference>
<dbReference type="KEGG" id="cph:Cpha266_0939"/>
<dbReference type="GO" id="GO:0003677">
    <property type="term" value="F:DNA binding"/>
    <property type="evidence" value="ECO:0007669"/>
    <property type="project" value="InterPro"/>
</dbReference>
<proteinExistence type="inferred from homology"/>
<dbReference type="InterPro" id="IPR002941">
    <property type="entry name" value="DNA_methylase_N4/N6"/>
</dbReference>
<feature type="region of interest" description="Disordered" evidence="7">
    <location>
        <begin position="1"/>
        <end position="46"/>
    </location>
</feature>
<dbReference type="STRING" id="290317.Cpha266_0939"/>
<dbReference type="EMBL" id="CP000492">
    <property type="protein sequence ID" value="ABL64987.1"/>
    <property type="molecule type" value="Genomic_DNA"/>
</dbReference>
<evidence type="ECO:0000313" key="9">
    <source>
        <dbReference type="EMBL" id="ABL64987.1"/>
    </source>
</evidence>
<evidence type="ECO:0000256" key="5">
    <source>
        <dbReference type="ARBA" id="ARBA00022691"/>
    </source>
</evidence>
<dbReference type="PRINTS" id="PR00506">
    <property type="entry name" value="D21N6MTFRASE"/>
</dbReference>
<feature type="compositionally biased region" description="Basic and acidic residues" evidence="7">
    <location>
        <begin position="10"/>
        <end position="24"/>
    </location>
</feature>
<evidence type="ECO:0000259" key="8">
    <source>
        <dbReference type="Pfam" id="PF01555"/>
    </source>
</evidence>
<dbReference type="AlphaFoldDB" id="A1BF10"/>
<keyword evidence="5" id="KW-0949">S-adenosyl-L-methionine</keyword>
<name>A1BF10_CHLPD</name>
<evidence type="ECO:0000256" key="7">
    <source>
        <dbReference type="SAM" id="MobiDB-lite"/>
    </source>
</evidence>
<keyword evidence="3 9" id="KW-0489">Methyltransferase</keyword>
<feature type="domain" description="DNA methylase N-4/N-6" evidence="8">
    <location>
        <begin position="163"/>
        <end position="492"/>
    </location>
</feature>
<evidence type="ECO:0000313" key="10">
    <source>
        <dbReference type="Proteomes" id="UP000008701"/>
    </source>
</evidence>
<dbReference type="GO" id="GO:0005737">
    <property type="term" value="C:cytoplasm"/>
    <property type="evidence" value="ECO:0007669"/>
    <property type="project" value="TreeGrafter"/>
</dbReference>
<dbReference type="Proteomes" id="UP000008701">
    <property type="component" value="Chromosome"/>
</dbReference>
<dbReference type="HOGENOM" id="CLU_007014_0_0_10"/>
<dbReference type="Pfam" id="PF01555">
    <property type="entry name" value="N6_N4_Mtase"/>
    <property type="match status" value="1"/>
</dbReference>
<reference evidence="9 10" key="1">
    <citation type="submission" date="2006-12" db="EMBL/GenBank/DDBJ databases">
        <title>Complete sequence of Chlorobium phaeobacteroides DSM 266.</title>
        <authorList>
            <consortium name="US DOE Joint Genome Institute"/>
            <person name="Copeland A."/>
            <person name="Lucas S."/>
            <person name="Lapidus A."/>
            <person name="Barry K."/>
            <person name="Detter J.C."/>
            <person name="Glavina del Rio T."/>
            <person name="Hammon N."/>
            <person name="Israni S."/>
            <person name="Pitluck S."/>
            <person name="Goltsman E."/>
            <person name="Schmutz J."/>
            <person name="Larimer F."/>
            <person name="Land M."/>
            <person name="Hauser L."/>
            <person name="Mikhailova N."/>
            <person name="Li T."/>
            <person name="Overmann J."/>
            <person name="Bryant D.A."/>
            <person name="Richardson P."/>
        </authorList>
    </citation>
    <scope>NUCLEOTIDE SEQUENCE [LARGE SCALE GENOMIC DNA]</scope>
    <source>
        <strain evidence="9 10">DSM 266</strain>
    </source>
</reference>
<gene>
    <name evidence="9" type="ordered locus">Cpha266_0939</name>
</gene>
<dbReference type="OrthoDB" id="9800801at2"/>
<keyword evidence="4" id="KW-0808">Transferase</keyword>
<dbReference type="eggNOG" id="COG2189">
    <property type="taxonomic scope" value="Bacteria"/>
</dbReference>
<dbReference type="PANTHER" id="PTHR13370:SF16">
    <property type="entry name" value="SITE-SPECIFIC DNA-METHYLTRANSFERASE (ADENINE-SPECIFIC)"/>
    <property type="match status" value="1"/>
</dbReference>
<dbReference type="PROSITE" id="PS00092">
    <property type="entry name" value="N6_MTASE"/>
    <property type="match status" value="1"/>
</dbReference>
<evidence type="ECO:0000256" key="2">
    <source>
        <dbReference type="ARBA" id="ARBA00011900"/>
    </source>
</evidence>
<dbReference type="InterPro" id="IPR029063">
    <property type="entry name" value="SAM-dependent_MTases_sf"/>
</dbReference>
<sequence length="884" mass="100396">MPEKISSIKHKSESRAHIPSKEEAGYEDASPKVLGGKPTLELPKNPVVHRGQDPELFWMNKYGSEDIDDLLKVDIRSLYRHEHIAPEKLIAGLHRVVEEKNPLDQMDLFSPNELFGNALEKDELQKVSEYYSHHDGWTNRLIQGDSHLVMASLLEREGMAGQVQTIYIDPPYGIKYNSNWQMKLNDRNVKDGSDEHLTGEPEMIKAFRDTWELGIHSYLSYLRDRMLIARELLTESGSCFVQISDENVHLVRCLMDEVFGSENFVSTISFIKTAGKMGGLLDNVNDFIIWYGKSKSSIKFRQLYTDRTLKSLNQGYNWIEEEEGKRYRLNSNQLNGEEVISKGKRFITAPLVSQSGGDNSDFEFEFENKKYKPSKGAFWKTNYNGFKRLSELGRLIGVKNTLAYVRYAEDFPVVSLNNFWSDTQQSTYAAEKNYIVQTYSKVIHRCILMTTDPGDLVLDPTCGSGTTAYVAEQWGRRWITIDTSRIALNIAKTRFMTATFPYYHLYSDVNVQATEKEGKIKKSVADKPDTEKSGDIRQGFVYEEVPHITLKSLANDEPPSTETLCDKPLEDKKKLRVCGPFTVETLQNYEPVSPNAVTETASETEGMAGFEERVFDHLKSAGVKNGIKNEQAVFIRIERLVSATLHAEGFYQTSEGEKKAYFHIGPKFGTVSKHAVNETVKECRQRGDANWLIILGFSFESDIASSTQTTSMGTFEVTKARMHDDLMQDGLMKKDKKAGSFITIGEPDIKLHKTGIEATVEICGLDIYDPIKDEVKARNVADIAYWMVDDDYDGSNFVVKQLFFCGGSQDEFSQWKKGLSDLARTKTRRNAEKTLKIEIDDEAFDRLYGFMSHPIPIKPNRKIAVRVISQFGEESMKVMDVTGS</sequence>
<dbReference type="InterPro" id="IPR002295">
    <property type="entry name" value="N4/N6-MTase_EcoPI_Mod-like"/>
</dbReference>
<keyword evidence="10" id="KW-1185">Reference proteome</keyword>
<dbReference type="Gene3D" id="3.40.50.150">
    <property type="entry name" value="Vaccinia Virus protein VP39"/>
    <property type="match status" value="1"/>
</dbReference>
<evidence type="ECO:0000256" key="4">
    <source>
        <dbReference type="ARBA" id="ARBA00022679"/>
    </source>
</evidence>
<dbReference type="REBASE" id="14087">
    <property type="entry name" value="M.Cph266ORF939P"/>
</dbReference>
<protein>
    <recommendedName>
        <fullName evidence="2">site-specific DNA-methyltransferase (adenine-specific)</fullName>
        <ecNumber evidence="2">2.1.1.72</ecNumber>
    </recommendedName>
</protein>
<dbReference type="PANTHER" id="PTHR13370">
    <property type="entry name" value="RNA METHYLASE-RELATED"/>
    <property type="match status" value="1"/>
</dbReference>
<comment type="similarity">
    <text evidence="1">Belongs to the N(4)/N(6)-methyltransferase family.</text>
</comment>
<dbReference type="GO" id="GO:0009007">
    <property type="term" value="F:site-specific DNA-methyltransferase (adenine-specific) activity"/>
    <property type="evidence" value="ECO:0007669"/>
    <property type="project" value="UniProtKB-EC"/>
</dbReference>
<dbReference type="GO" id="GO:0008170">
    <property type="term" value="F:N-methyltransferase activity"/>
    <property type="evidence" value="ECO:0007669"/>
    <property type="project" value="InterPro"/>
</dbReference>
<comment type="catalytic activity">
    <reaction evidence="6">
        <text>a 2'-deoxyadenosine in DNA + S-adenosyl-L-methionine = an N(6)-methyl-2'-deoxyadenosine in DNA + S-adenosyl-L-homocysteine + H(+)</text>
        <dbReference type="Rhea" id="RHEA:15197"/>
        <dbReference type="Rhea" id="RHEA-COMP:12418"/>
        <dbReference type="Rhea" id="RHEA-COMP:12419"/>
        <dbReference type="ChEBI" id="CHEBI:15378"/>
        <dbReference type="ChEBI" id="CHEBI:57856"/>
        <dbReference type="ChEBI" id="CHEBI:59789"/>
        <dbReference type="ChEBI" id="CHEBI:90615"/>
        <dbReference type="ChEBI" id="CHEBI:90616"/>
        <dbReference type="EC" id="2.1.1.72"/>
    </reaction>
</comment>
<evidence type="ECO:0000256" key="3">
    <source>
        <dbReference type="ARBA" id="ARBA00022603"/>
    </source>
</evidence>
<evidence type="ECO:0000256" key="1">
    <source>
        <dbReference type="ARBA" id="ARBA00006594"/>
    </source>
</evidence>
<evidence type="ECO:0000256" key="6">
    <source>
        <dbReference type="ARBA" id="ARBA00047942"/>
    </source>
</evidence>